<evidence type="ECO:0000313" key="1">
    <source>
        <dbReference type="EMBL" id="POU66531.1"/>
    </source>
</evidence>
<dbReference type="Proteomes" id="UP000237003">
    <property type="component" value="Unassembled WGS sequence"/>
</dbReference>
<dbReference type="AlphaFoldDB" id="A0A2S4RZG4"/>
<proteinExistence type="predicted"/>
<comment type="caution">
    <text evidence="1">The sequence shown here is derived from an EMBL/GenBank/DDBJ whole genome shotgun (WGS) entry which is preliminary data.</text>
</comment>
<reference evidence="1 2" key="1">
    <citation type="submission" date="2018-01" db="EMBL/GenBank/DDBJ databases">
        <title>Complete genome sequences of 14 Citrobacter spp. isolated from plant in Canada.</title>
        <authorList>
            <person name="Bhandare S.G."/>
            <person name="Colavecchio A."/>
            <person name="Jeukens J."/>
            <person name="Emond-Rheault J.-G."/>
            <person name="Freschi L."/>
            <person name="Hamel J."/>
            <person name="Kukavica-Ibrulj I."/>
            <person name="Levesque R."/>
            <person name="Goodridge L."/>
        </authorList>
    </citation>
    <scope>NUCLEOTIDE SEQUENCE [LARGE SCALE GENOMIC DNA]</scope>
    <source>
        <strain evidence="1 2">S1285</strain>
    </source>
</reference>
<name>A0A2S4RZG4_CITAM</name>
<organism evidence="1 2">
    <name type="scientific">Citrobacter amalonaticus</name>
    <dbReference type="NCBI Taxonomy" id="35703"/>
    <lineage>
        <taxon>Bacteria</taxon>
        <taxon>Pseudomonadati</taxon>
        <taxon>Pseudomonadota</taxon>
        <taxon>Gammaproteobacteria</taxon>
        <taxon>Enterobacterales</taxon>
        <taxon>Enterobacteriaceae</taxon>
        <taxon>Citrobacter</taxon>
    </lineage>
</organism>
<sequence length="80" mass="9508">MKTLQRGKFESAYYVRKWMQTVCHLRLRAWPLHAVSIFLYSKIESITHGISDIYREVCATLMDGKKWAKQSLRFTAEQVR</sequence>
<gene>
    <name evidence="1" type="ORF">C3430_06965</name>
</gene>
<evidence type="ECO:0000313" key="2">
    <source>
        <dbReference type="Proteomes" id="UP000237003"/>
    </source>
</evidence>
<accession>A0A2S4RZG4</accession>
<protein>
    <submittedName>
        <fullName evidence="1">Uncharacterized protein</fullName>
    </submittedName>
</protein>
<dbReference type="EMBL" id="PQLX01000002">
    <property type="protein sequence ID" value="POU66531.1"/>
    <property type="molecule type" value="Genomic_DNA"/>
</dbReference>